<accession>D9XH98</accession>
<feature type="compositionally biased region" description="Basic and acidic residues" evidence="1">
    <location>
        <begin position="42"/>
        <end position="62"/>
    </location>
</feature>
<keyword evidence="3" id="KW-1185">Reference proteome</keyword>
<sequence>MIHAKGKLTIMGRRVPSPQTLHPTRTSPLGDRGTCPPGNEGAVKKQDLHATDEPLETKDLHATSEPFKPTK</sequence>
<dbReference type="EMBL" id="GG657757">
    <property type="protein sequence ID" value="EFL32891.1"/>
    <property type="molecule type" value="Genomic_DNA"/>
</dbReference>
<evidence type="ECO:0000313" key="3">
    <source>
        <dbReference type="Proteomes" id="UP000004184"/>
    </source>
</evidence>
<reference evidence="3" key="1">
    <citation type="submission" date="2009-02" db="EMBL/GenBank/DDBJ databases">
        <title>Annotation of Streptomyces viridochromogenes strain DSM 40736.</title>
        <authorList>
            <consortium name="The Broad Institute Genome Sequencing Platform"/>
            <consortium name="Broad Institute Microbial Sequencing Center"/>
            <person name="Fischbach M."/>
            <person name="Godfrey P."/>
            <person name="Ward D."/>
            <person name="Young S."/>
            <person name="Zeng Q."/>
            <person name="Koehrsen M."/>
            <person name="Alvarado L."/>
            <person name="Berlin A.M."/>
            <person name="Bochicchio J."/>
            <person name="Borenstein D."/>
            <person name="Chapman S.B."/>
            <person name="Chen Z."/>
            <person name="Engels R."/>
            <person name="Freedman E."/>
            <person name="Gellesch M."/>
            <person name="Goldberg J."/>
            <person name="Griggs A."/>
            <person name="Gujja S."/>
            <person name="Heilman E.R."/>
            <person name="Heiman D.I."/>
            <person name="Hepburn T.A."/>
            <person name="Howarth C."/>
            <person name="Jen D."/>
            <person name="Larson L."/>
            <person name="Lewis B."/>
            <person name="Mehta T."/>
            <person name="Park D."/>
            <person name="Pearson M."/>
            <person name="Richards J."/>
            <person name="Roberts A."/>
            <person name="Saif S."/>
            <person name="Shea T.D."/>
            <person name="Shenoy N."/>
            <person name="Sisk P."/>
            <person name="Stolte C."/>
            <person name="Sykes S.N."/>
            <person name="Thomson T."/>
            <person name="Walk T."/>
            <person name="White J."/>
            <person name="Yandava C."/>
            <person name="Straight P."/>
            <person name="Clardy J."/>
            <person name="Hung D."/>
            <person name="Kolter R."/>
            <person name="Mekalanos J."/>
            <person name="Walker S."/>
            <person name="Walsh C.T."/>
            <person name="Wieland-Brown L.C."/>
            <person name="Haas B."/>
            <person name="Nusbaum C."/>
            <person name="Birren B."/>
        </authorList>
    </citation>
    <scope>NUCLEOTIDE SEQUENCE [LARGE SCALE GENOMIC DNA]</scope>
    <source>
        <strain evidence="3">DSM 40736 / JCM 4977 / BCRC 1201 / Tue 494</strain>
    </source>
</reference>
<evidence type="ECO:0000256" key="1">
    <source>
        <dbReference type="SAM" id="MobiDB-lite"/>
    </source>
</evidence>
<protein>
    <submittedName>
        <fullName evidence="2">Predicted protein</fullName>
    </submittedName>
</protein>
<organism evidence="2 3">
    <name type="scientific">Streptomyces viridochromogenes (strain DSM 40736 / JCM 4977 / BCRC 1201 / Tue 494)</name>
    <dbReference type="NCBI Taxonomy" id="591159"/>
    <lineage>
        <taxon>Bacteria</taxon>
        <taxon>Bacillati</taxon>
        <taxon>Actinomycetota</taxon>
        <taxon>Actinomycetes</taxon>
        <taxon>Kitasatosporales</taxon>
        <taxon>Streptomycetaceae</taxon>
        <taxon>Streptomyces</taxon>
    </lineage>
</organism>
<dbReference type="HOGENOM" id="CLU_2865694_0_0_11"/>
<dbReference type="Proteomes" id="UP000004184">
    <property type="component" value="Unassembled WGS sequence"/>
</dbReference>
<dbReference type="STRING" id="591159.SSQG_03409"/>
<name>D9XH98_STRVT</name>
<feature type="region of interest" description="Disordered" evidence="1">
    <location>
        <begin position="1"/>
        <end position="71"/>
    </location>
</feature>
<evidence type="ECO:0000313" key="2">
    <source>
        <dbReference type="EMBL" id="EFL32891.1"/>
    </source>
</evidence>
<feature type="compositionally biased region" description="Polar residues" evidence="1">
    <location>
        <begin position="17"/>
        <end position="27"/>
    </location>
</feature>
<proteinExistence type="predicted"/>
<gene>
    <name evidence="2" type="ORF">SSQG_03409</name>
</gene>
<dbReference type="AlphaFoldDB" id="D9XH98"/>